<evidence type="ECO:0000256" key="1">
    <source>
        <dbReference type="ARBA" id="ARBA00010641"/>
    </source>
</evidence>
<evidence type="ECO:0000259" key="5">
    <source>
        <dbReference type="Pfam" id="PF04542"/>
    </source>
</evidence>
<dbReference type="Gene3D" id="1.10.10.10">
    <property type="entry name" value="Winged helix-like DNA-binding domain superfamily/Winged helix DNA-binding domain"/>
    <property type="match status" value="1"/>
</dbReference>
<dbReference type="InterPro" id="IPR007627">
    <property type="entry name" value="RNA_pol_sigma70_r2"/>
</dbReference>
<evidence type="ECO:0000256" key="3">
    <source>
        <dbReference type="ARBA" id="ARBA00023082"/>
    </source>
</evidence>
<keyword evidence="3" id="KW-0731">Sigma factor</keyword>
<dbReference type="Pfam" id="PF04542">
    <property type="entry name" value="Sigma70_r2"/>
    <property type="match status" value="1"/>
</dbReference>
<dbReference type="InterPro" id="IPR013325">
    <property type="entry name" value="RNA_pol_sigma_r2"/>
</dbReference>
<dbReference type="PANTHER" id="PTHR43133">
    <property type="entry name" value="RNA POLYMERASE ECF-TYPE SIGMA FACTO"/>
    <property type="match status" value="1"/>
</dbReference>
<comment type="similarity">
    <text evidence="1">Belongs to the sigma-70 factor family. ECF subfamily.</text>
</comment>
<feature type="domain" description="RNA polymerase sigma factor 70 region 4 type 2" evidence="6">
    <location>
        <begin position="112"/>
        <end position="163"/>
    </location>
</feature>
<protein>
    <submittedName>
        <fullName evidence="7">Sigma-70 family RNA polymerase sigma factor</fullName>
    </submittedName>
</protein>
<dbReference type="InterPro" id="IPR039425">
    <property type="entry name" value="RNA_pol_sigma-70-like"/>
</dbReference>
<dbReference type="InterPro" id="IPR013249">
    <property type="entry name" value="RNA_pol_sigma70_r4_t2"/>
</dbReference>
<comment type="caution">
    <text evidence="7">The sequence shown here is derived from an EMBL/GenBank/DDBJ whole genome shotgun (WGS) entry which is preliminary data.</text>
</comment>
<accession>A0ABU6C1T1</accession>
<evidence type="ECO:0000256" key="2">
    <source>
        <dbReference type="ARBA" id="ARBA00023015"/>
    </source>
</evidence>
<keyword evidence="2" id="KW-0805">Transcription regulation</keyword>
<dbReference type="Proteomes" id="UP001336015">
    <property type="component" value="Unassembled WGS sequence"/>
</dbReference>
<evidence type="ECO:0000259" key="6">
    <source>
        <dbReference type="Pfam" id="PF08281"/>
    </source>
</evidence>
<dbReference type="InterPro" id="IPR014284">
    <property type="entry name" value="RNA_pol_sigma-70_dom"/>
</dbReference>
<keyword evidence="4" id="KW-0804">Transcription</keyword>
<dbReference type="GeneID" id="99640246"/>
<dbReference type="SUPFAM" id="SSF88659">
    <property type="entry name" value="Sigma3 and sigma4 domains of RNA polymerase sigma factors"/>
    <property type="match status" value="1"/>
</dbReference>
<proteinExistence type="inferred from homology"/>
<evidence type="ECO:0000256" key="4">
    <source>
        <dbReference type="ARBA" id="ARBA00023163"/>
    </source>
</evidence>
<evidence type="ECO:0000313" key="8">
    <source>
        <dbReference type="Proteomes" id="UP001336015"/>
    </source>
</evidence>
<feature type="domain" description="RNA polymerase sigma-70 region 2" evidence="5">
    <location>
        <begin position="15"/>
        <end position="79"/>
    </location>
</feature>
<dbReference type="NCBIfam" id="TIGR02937">
    <property type="entry name" value="sigma70-ECF"/>
    <property type="match status" value="1"/>
</dbReference>
<dbReference type="RefSeq" id="WP_014718547.1">
    <property type="nucleotide sequence ID" value="NZ_CAJFCM010000001.1"/>
</dbReference>
<dbReference type="EMBL" id="JAJGWQ010000021">
    <property type="protein sequence ID" value="MEB3785906.1"/>
    <property type="molecule type" value="Genomic_DNA"/>
</dbReference>
<dbReference type="PANTHER" id="PTHR43133:SF63">
    <property type="entry name" value="RNA POLYMERASE SIGMA FACTOR FECI-RELATED"/>
    <property type="match status" value="1"/>
</dbReference>
<dbReference type="InterPro" id="IPR013324">
    <property type="entry name" value="RNA_pol_sigma_r3/r4-like"/>
</dbReference>
<keyword evidence="8" id="KW-1185">Reference proteome</keyword>
<dbReference type="Pfam" id="PF08281">
    <property type="entry name" value="Sigma70_r4_2"/>
    <property type="match status" value="1"/>
</dbReference>
<dbReference type="InterPro" id="IPR036388">
    <property type="entry name" value="WH-like_DNA-bd_sf"/>
</dbReference>
<sequence>MNNGAFASTQQFEKLYVDHHGWLCSLLRRKLGSSVDAADLAHDVYLNLIKKGRVPSTEDSRAHLTQIAKGMVIDLYRRRHLEARHLEALKLQAELLVPSEERRALVSEALAQIDDALRRKPAKTRQALLLCKLHGMGHRDIACELKVSVSSVEKYIASGLRACYPFVPGLVPGTASSINERLD</sequence>
<organism evidence="7 8">
    <name type="scientific">Pseudomonas paracarnis</name>
    <dbReference type="NCBI Taxonomy" id="2750625"/>
    <lineage>
        <taxon>Bacteria</taxon>
        <taxon>Pseudomonadati</taxon>
        <taxon>Pseudomonadota</taxon>
        <taxon>Gammaproteobacteria</taxon>
        <taxon>Pseudomonadales</taxon>
        <taxon>Pseudomonadaceae</taxon>
        <taxon>Pseudomonas</taxon>
    </lineage>
</organism>
<dbReference type="Gene3D" id="1.10.1740.10">
    <property type="match status" value="1"/>
</dbReference>
<dbReference type="SUPFAM" id="SSF88946">
    <property type="entry name" value="Sigma2 domain of RNA polymerase sigma factors"/>
    <property type="match status" value="1"/>
</dbReference>
<gene>
    <name evidence="7" type="ORF">LLW09_25570</name>
</gene>
<name>A0ABU6C1T1_9PSED</name>
<evidence type="ECO:0000313" key="7">
    <source>
        <dbReference type="EMBL" id="MEB3785906.1"/>
    </source>
</evidence>
<reference evidence="7 8" key="1">
    <citation type="journal article" date="2023" name="Int J Dairy Technol">
        <title>Genome based analysis of Pseudomonas paracarnis RQ057, a strain responsible for blue discoloration spoilage in processed cheese.</title>
        <authorList>
            <person name="Rodrigues Rd.S."/>
            <person name="Machado S.G."/>
            <person name="de Carvalho A.F."/>
            <person name="Nero L.A."/>
        </authorList>
    </citation>
    <scope>NUCLEOTIDE SEQUENCE [LARGE SCALE GENOMIC DNA]</scope>
    <source>
        <strain evidence="7 8">RQ057</strain>
    </source>
</reference>